<dbReference type="PANTHER" id="PTHR35936">
    <property type="entry name" value="MEMBRANE-BOUND LYTIC MUREIN TRANSGLYCOSYLASE F"/>
    <property type="match status" value="1"/>
</dbReference>
<organism evidence="4 5">
    <name type="scientific">Cellulomonas gelida</name>
    <dbReference type="NCBI Taxonomy" id="1712"/>
    <lineage>
        <taxon>Bacteria</taxon>
        <taxon>Bacillati</taxon>
        <taxon>Actinomycetota</taxon>
        <taxon>Actinomycetes</taxon>
        <taxon>Micrococcales</taxon>
        <taxon>Cellulomonadaceae</taxon>
        <taxon>Cellulomonas</taxon>
    </lineage>
</organism>
<dbReference type="EMBL" id="BJLQ01000013">
    <property type="protein sequence ID" value="GEA84313.1"/>
    <property type="molecule type" value="Genomic_DNA"/>
</dbReference>
<protein>
    <submittedName>
        <fullName evidence="4">ABC transporter substrate-binding protein</fullName>
    </submittedName>
</protein>
<accession>A0A4Y3KK82</accession>
<dbReference type="Gene3D" id="3.40.190.10">
    <property type="entry name" value="Periplasmic binding protein-like II"/>
    <property type="match status" value="2"/>
</dbReference>
<evidence type="ECO:0000313" key="4">
    <source>
        <dbReference type="EMBL" id="GEA84313.1"/>
    </source>
</evidence>
<dbReference type="PANTHER" id="PTHR35936:SF17">
    <property type="entry name" value="ARGININE-BINDING EXTRACELLULAR PROTEIN ARTP"/>
    <property type="match status" value="1"/>
</dbReference>
<evidence type="ECO:0000256" key="1">
    <source>
        <dbReference type="ARBA" id="ARBA00022729"/>
    </source>
</evidence>
<dbReference type="InterPro" id="IPR001638">
    <property type="entry name" value="Solute-binding_3/MltF_N"/>
</dbReference>
<dbReference type="AlphaFoldDB" id="A0A4Y3KK82"/>
<evidence type="ECO:0000313" key="5">
    <source>
        <dbReference type="Proteomes" id="UP000320461"/>
    </source>
</evidence>
<dbReference type="SMART" id="SM00062">
    <property type="entry name" value="PBPb"/>
    <property type="match status" value="1"/>
</dbReference>
<keyword evidence="1" id="KW-0732">Signal</keyword>
<name>A0A4Y3KK82_9CELL</name>
<evidence type="ECO:0000256" key="2">
    <source>
        <dbReference type="SAM" id="MobiDB-lite"/>
    </source>
</evidence>
<dbReference type="Proteomes" id="UP000320461">
    <property type="component" value="Unassembled WGS sequence"/>
</dbReference>
<proteinExistence type="predicted"/>
<keyword evidence="5" id="KW-1185">Reference proteome</keyword>
<comment type="caution">
    <text evidence="4">The sequence shown here is derived from an EMBL/GenBank/DDBJ whole genome shotgun (WGS) entry which is preliminary data.</text>
</comment>
<feature type="compositionally biased region" description="Low complexity" evidence="2">
    <location>
        <begin position="34"/>
        <end position="47"/>
    </location>
</feature>
<feature type="region of interest" description="Disordered" evidence="2">
    <location>
        <begin position="1"/>
        <end position="47"/>
    </location>
</feature>
<dbReference type="Pfam" id="PF00497">
    <property type="entry name" value="SBP_bac_3"/>
    <property type="match status" value="1"/>
</dbReference>
<sequence length="378" mass="39719">MTGASPRRPLQPSPEPWPPGLPDAAHAAPDRKAPPVTTTTRRTRARAVPTRALAALATASLLALTACASVSTEKPQETQKAGGAVTAAPAAAGLTVSTSPDQDRIRTTESAEAVALLPDAWKNKDEIVVAISAGAAPPLGFLADDDETPIGNETDIAQLVADALGKDVRIEVKAWADWPLALQSGDVDAVISNVTVTEERKETIDFSSYRNDELGWLVKTGSDLTSITTREDIAGKVVAVGSGTNQEKIVLEWDRLNQADGLEPIKGPEYYEQFTDVLLALQSGRIETYVGPNASLAYQAAISPDDFTVVGTLNGGWPDTAQIAVATKKGAGAVDAVTAAINHAIDDGTYLQVLQRWGLESEAIEKSESNPPGLPKTS</sequence>
<feature type="domain" description="Solute-binding protein family 3/N-terminal" evidence="3">
    <location>
        <begin position="126"/>
        <end position="361"/>
    </location>
</feature>
<evidence type="ECO:0000259" key="3">
    <source>
        <dbReference type="SMART" id="SM00062"/>
    </source>
</evidence>
<dbReference type="CDD" id="cd01004">
    <property type="entry name" value="PBP2_MidA_like"/>
    <property type="match status" value="1"/>
</dbReference>
<reference evidence="4 5" key="1">
    <citation type="submission" date="2019-06" db="EMBL/GenBank/DDBJ databases">
        <title>Whole genome shotgun sequence of Cellulomonas gelida NBRC 3748.</title>
        <authorList>
            <person name="Hosoyama A."/>
            <person name="Uohara A."/>
            <person name="Ohji S."/>
            <person name="Ichikawa N."/>
        </authorList>
    </citation>
    <scope>NUCLEOTIDE SEQUENCE [LARGE SCALE GENOMIC DNA]</scope>
    <source>
        <strain evidence="4 5">NBRC 3748</strain>
    </source>
</reference>
<feature type="compositionally biased region" description="Pro residues" evidence="2">
    <location>
        <begin position="9"/>
        <end position="21"/>
    </location>
</feature>
<dbReference type="SUPFAM" id="SSF53850">
    <property type="entry name" value="Periplasmic binding protein-like II"/>
    <property type="match status" value="1"/>
</dbReference>
<gene>
    <name evidence="4" type="ORF">CGE01nite_15640</name>
</gene>